<keyword evidence="2" id="KW-1185">Reference proteome</keyword>
<name>A0ABN2KJ23_9MICC</name>
<protein>
    <submittedName>
        <fullName evidence="1">Uncharacterized protein</fullName>
    </submittedName>
</protein>
<gene>
    <name evidence="1" type="ORF">GCM10009767_16140</name>
</gene>
<proteinExistence type="predicted"/>
<evidence type="ECO:0000313" key="1">
    <source>
        <dbReference type="EMBL" id="GAA1757586.1"/>
    </source>
</evidence>
<accession>A0ABN2KJ23</accession>
<dbReference type="EMBL" id="BAAAOA010000017">
    <property type="protein sequence ID" value="GAA1757586.1"/>
    <property type="molecule type" value="Genomic_DNA"/>
</dbReference>
<organism evidence="1 2">
    <name type="scientific">Kocuria aegyptia</name>
    <dbReference type="NCBI Taxonomy" id="330943"/>
    <lineage>
        <taxon>Bacteria</taxon>
        <taxon>Bacillati</taxon>
        <taxon>Actinomycetota</taxon>
        <taxon>Actinomycetes</taxon>
        <taxon>Micrococcales</taxon>
        <taxon>Micrococcaceae</taxon>
        <taxon>Kocuria</taxon>
    </lineage>
</organism>
<dbReference type="Proteomes" id="UP001501204">
    <property type="component" value="Unassembled WGS sequence"/>
</dbReference>
<comment type="caution">
    <text evidence="1">The sequence shown here is derived from an EMBL/GenBank/DDBJ whole genome shotgun (WGS) entry which is preliminary data.</text>
</comment>
<evidence type="ECO:0000313" key="2">
    <source>
        <dbReference type="Proteomes" id="UP001501204"/>
    </source>
</evidence>
<reference evidence="1 2" key="1">
    <citation type="journal article" date="2019" name="Int. J. Syst. Evol. Microbiol.">
        <title>The Global Catalogue of Microorganisms (GCM) 10K type strain sequencing project: providing services to taxonomists for standard genome sequencing and annotation.</title>
        <authorList>
            <consortium name="The Broad Institute Genomics Platform"/>
            <consortium name="The Broad Institute Genome Sequencing Center for Infectious Disease"/>
            <person name="Wu L."/>
            <person name="Ma J."/>
        </authorList>
    </citation>
    <scope>NUCLEOTIDE SEQUENCE [LARGE SCALE GENOMIC DNA]</scope>
    <source>
        <strain evidence="1 2">JCM 14735</strain>
    </source>
</reference>
<sequence>MAATVGHDDHPGVDGGQMQAALEHCAAGGDLYVLVNHCSGTGLRLRGGRQPLMAPVGIGFASGIRHCPTTLPAPAPGCRLTARSRAMPARLDDGADEVNHALW</sequence>